<evidence type="ECO:0000256" key="12">
    <source>
        <dbReference type="ARBA" id="ARBA00055208"/>
    </source>
</evidence>
<comment type="caution">
    <text evidence="19">The sequence shown here is derived from an EMBL/GenBank/DDBJ whole genome shotgun (WGS) entry which is preliminary data.</text>
</comment>
<dbReference type="PROSITE" id="PS00346">
    <property type="entry name" value="ETS_DOMAIN_2"/>
    <property type="match status" value="1"/>
</dbReference>
<dbReference type="FunFam" id="1.10.150.50:FF:000030">
    <property type="entry name" value="transcription factor ETV6"/>
    <property type="match status" value="1"/>
</dbReference>
<feature type="compositionally biased region" description="Low complexity" evidence="16">
    <location>
        <begin position="400"/>
        <end position="416"/>
    </location>
</feature>
<evidence type="ECO:0000256" key="5">
    <source>
        <dbReference type="ARBA" id="ARBA00022553"/>
    </source>
</evidence>
<dbReference type="AlphaFoldDB" id="A0A9Q1FZR2"/>
<comment type="subunit">
    <text evidence="13">Can form homodimers or heterodimers with TEL2 or FLI1. Interacts with L3MBTL1 and HDAC9.</text>
</comment>
<feature type="domain" description="PNT" evidence="18">
    <location>
        <begin position="43"/>
        <end position="127"/>
    </location>
</feature>
<evidence type="ECO:0000256" key="11">
    <source>
        <dbReference type="ARBA" id="ARBA00023242"/>
    </source>
</evidence>
<name>A0A9Q1FZR2_SYNKA</name>
<evidence type="ECO:0000256" key="8">
    <source>
        <dbReference type="ARBA" id="ARBA00023015"/>
    </source>
</evidence>
<dbReference type="OrthoDB" id="10042983at2759"/>
<dbReference type="SMART" id="SM00413">
    <property type="entry name" value="ETS"/>
    <property type="match status" value="1"/>
</dbReference>
<keyword evidence="7" id="KW-0007">Acetylation</keyword>
<evidence type="ECO:0000256" key="13">
    <source>
        <dbReference type="ARBA" id="ARBA00063414"/>
    </source>
</evidence>
<dbReference type="Pfam" id="PF02198">
    <property type="entry name" value="SAM_PNT"/>
    <property type="match status" value="1"/>
</dbReference>
<evidence type="ECO:0000256" key="9">
    <source>
        <dbReference type="ARBA" id="ARBA00023125"/>
    </source>
</evidence>
<keyword evidence="6" id="KW-0832">Ubl conjugation</keyword>
<dbReference type="Proteomes" id="UP001152622">
    <property type="component" value="Chromosome 3"/>
</dbReference>
<evidence type="ECO:0000256" key="16">
    <source>
        <dbReference type="SAM" id="MobiDB-lite"/>
    </source>
</evidence>
<evidence type="ECO:0000256" key="4">
    <source>
        <dbReference type="ARBA" id="ARBA00022499"/>
    </source>
</evidence>
<protein>
    <recommendedName>
        <fullName evidence="14">Transcription factor ETV6</fullName>
    </recommendedName>
</protein>
<evidence type="ECO:0000313" key="20">
    <source>
        <dbReference type="Proteomes" id="UP001152622"/>
    </source>
</evidence>
<evidence type="ECO:0000256" key="3">
    <source>
        <dbReference type="ARBA" id="ARBA00022491"/>
    </source>
</evidence>
<comment type="similarity">
    <text evidence="2 15">Belongs to the ETS family.</text>
</comment>
<feature type="compositionally biased region" description="Basic and acidic residues" evidence="16">
    <location>
        <begin position="378"/>
        <end position="387"/>
    </location>
</feature>
<evidence type="ECO:0000256" key="10">
    <source>
        <dbReference type="ARBA" id="ARBA00023163"/>
    </source>
</evidence>
<reference evidence="19" key="1">
    <citation type="journal article" date="2023" name="Science">
        <title>Genome structures resolve the early diversification of teleost fishes.</title>
        <authorList>
            <person name="Parey E."/>
            <person name="Louis A."/>
            <person name="Montfort J."/>
            <person name="Bouchez O."/>
            <person name="Roques C."/>
            <person name="Iampietro C."/>
            <person name="Lluch J."/>
            <person name="Castinel A."/>
            <person name="Donnadieu C."/>
            <person name="Desvignes T."/>
            <person name="Floi Bucao C."/>
            <person name="Jouanno E."/>
            <person name="Wen M."/>
            <person name="Mejri S."/>
            <person name="Dirks R."/>
            <person name="Jansen H."/>
            <person name="Henkel C."/>
            <person name="Chen W.J."/>
            <person name="Zahm M."/>
            <person name="Cabau C."/>
            <person name="Klopp C."/>
            <person name="Thompson A.W."/>
            <person name="Robinson-Rechavi M."/>
            <person name="Braasch I."/>
            <person name="Lecointre G."/>
            <person name="Bobe J."/>
            <person name="Postlethwait J.H."/>
            <person name="Berthelot C."/>
            <person name="Roest Crollius H."/>
            <person name="Guiguen Y."/>
        </authorList>
    </citation>
    <scope>NUCLEOTIDE SEQUENCE</scope>
    <source>
        <strain evidence="19">WJC10195</strain>
    </source>
</reference>
<dbReference type="InterPro" id="IPR013761">
    <property type="entry name" value="SAM/pointed_sf"/>
</dbReference>
<dbReference type="InterPro" id="IPR003118">
    <property type="entry name" value="Pointed_dom"/>
</dbReference>
<dbReference type="InterPro" id="IPR046328">
    <property type="entry name" value="ETS_fam"/>
</dbReference>
<accession>A0A9Q1FZR2</accession>
<dbReference type="GO" id="GO:0005634">
    <property type="term" value="C:nucleus"/>
    <property type="evidence" value="ECO:0007669"/>
    <property type="project" value="UniProtKB-SubCell"/>
</dbReference>
<dbReference type="PROSITE" id="PS50061">
    <property type="entry name" value="ETS_DOMAIN_3"/>
    <property type="match status" value="1"/>
</dbReference>
<dbReference type="Gene3D" id="1.10.10.10">
    <property type="entry name" value="Winged helix-like DNA-binding domain superfamily/Winged helix DNA-binding domain"/>
    <property type="match status" value="1"/>
</dbReference>
<feature type="region of interest" description="Disordered" evidence="16">
    <location>
        <begin position="378"/>
        <end position="424"/>
    </location>
</feature>
<evidence type="ECO:0000256" key="15">
    <source>
        <dbReference type="RuleBase" id="RU004019"/>
    </source>
</evidence>
<evidence type="ECO:0000259" key="17">
    <source>
        <dbReference type="PROSITE" id="PS50061"/>
    </source>
</evidence>
<keyword evidence="11 15" id="KW-0539">Nucleus</keyword>
<dbReference type="InterPro" id="IPR000418">
    <property type="entry name" value="Ets_dom"/>
</dbReference>
<evidence type="ECO:0000313" key="19">
    <source>
        <dbReference type="EMBL" id="KAJ8370372.1"/>
    </source>
</evidence>
<keyword evidence="10" id="KW-0804">Transcription</keyword>
<keyword evidence="9 15" id="KW-0238">DNA-binding</keyword>
<dbReference type="GO" id="GO:0000977">
    <property type="term" value="F:RNA polymerase II transcription regulatory region sequence-specific DNA binding"/>
    <property type="evidence" value="ECO:0007669"/>
    <property type="project" value="UniProtKB-ARBA"/>
</dbReference>
<keyword evidence="8" id="KW-0805">Transcription regulation</keyword>
<keyword evidence="5" id="KW-0597">Phosphoprotein</keyword>
<proteinExistence type="inferred from homology"/>
<dbReference type="SMART" id="SM00251">
    <property type="entry name" value="SAM_PNT"/>
    <property type="match status" value="1"/>
</dbReference>
<dbReference type="SUPFAM" id="SSF46785">
    <property type="entry name" value="Winged helix' DNA-binding domain"/>
    <property type="match status" value="1"/>
</dbReference>
<organism evidence="19 20">
    <name type="scientific">Synaphobranchus kaupii</name>
    <name type="common">Kaup's arrowtooth eel</name>
    <dbReference type="NCBI Taxonomy" id="118154"/>
    <lineage>
        <taxon>Eukaryota</taxon>
        <taxon>Metazoa</taxon>
        <taxon>Chordata</taxon>
        <taxon>Craniata</taxon>
        <taxon>Vertebrata</taxon>
        <taxon>Euteleostomi</taxon>
        <taxon>Actinopterygii</taxon>
        <taxon>Neopterygii</taxon>
        <taxon>Teleostei</taxon>
        <taxon>Anguilliformes</taxon>
        <taxon>Synaphobranchidae</taxon>
        <taxon>Synaphobranchus</taxon>
    </lineage>
</organism>
<comment type="subcellular location">
    <subcellularLocation>
        <location evidence="1 15">Nucleus</location>
    </subcellularLocation>
</comment>
<gene>
    <name evidence="19" type="ORF">SKAU_G00104000</name>
</gene>
<evidence type="ECO:0000256" key="6">
    <source>
        <dbReference type="ARBA" id="ARBA00022843"/>
    </source>
</evidence>
<dbReference type="FunFam" id="1.10.10.10:FF:000176">
    <property type="entry name" value="transcription factor ETV6 isoform X2"/>
    <property type="match status" value="1"/>
</dbReference>
<feature type="domain" description="ETS" evidence="17">
    <location>
        <begin position="285"/>
        <end position="366"/>
    </location>
</feature>
<dbReference type="GO" id="GO:0000981">
    <property type="term" value="F:DNA-binding transcription factor activity, RNA polymerase II-specific"/>
    <property type="evidence" value="ECO:0007669"/>
    <property type="project" value="UniProtKB-ARBA"/>
</dbReference>
<dbReference type="InterPro" id="IPR036390">
    <property type="entry name" value="WH_DNA-bd_sf"/>
</dbReference>
<dbReference type="InterPro" id="IPR036388">
    <property type="entry name" value="WH-like_DNA-bd_sf"/>
</dbReference>
<evidence type="ECO:0000256" key="1">
    <source>
        <dbReference type="ARBA" id="ARBA00004123"/>
    </source>
</evidence>
<evidence type="ECO:0000259" key="18">
    <source>
        <dbReference type="PROSITE" id="PS51433"/>
    </source>
</evidence>
<dbReference type="Pfam" id="PF00178">
    <property type="entry name" value="Ets"/>
    <property type="match status" value="1"/>
</dbReference>
<dbReference type="PRINTS" id="PR00454">
    <property type="entry name" value="ETSDOMAIN"/>
</dbReference>
<keyword evidence="20" id="KW-1185">Reference proteome</keyword>
<dbReference type="EMBL" id="JAINUF010000003">
    <property type="protein sequence ID" value="KAJ8370372.1"/>
    <property type="molecule type" value="Genomic_DNA"/>
</dbReference>
<evidence type="ECO:0000256" key="14">
    <source>
        <dbReference type="ARBA" id="ARBA00067754"/>
    </source>
</evidence>
<dbReference type="PANTHER" id="PTHR11849">
    <property type="entry name" value="ETS"/>
    <property type="match status" value="1"/>
</dbReference>
<sequence length="424" mass="47993">MSDGSSQLPLIKQECGGRGSPPACSSACPAAVTVPRSPVSSVYPGAHDEICRLPGRLRINPSLWGKDDVSHWLRWAQKEYSLRRTDQAKFEMNGKALCLLTKEDFRLRCPNSGDVLYELLQQVKHQRRAMVCSSFSNPLERQSALSPQHRDTNGNAGQAVLPGLSYRSVPVCQVNPHTNNMTMSMHQNDPFQDLREHSSPPFTYPMQQLHLGDFQRNLPWTTAESQQHLTPIAVSQHVGNLARQGTPTVLRCKEEPLNLSHRAASPNSRSIPRHSEANGKIADCRLLWDYVYQLLSDRRYEPFIRWEDPDSMVFRVVDPNGLARLWGNHKNRANMTYEKMSRALRHYYKLNIIKKEPGQKLLFRFLKTPEEILQSRADRLDRAESPDRLSSADFREDNLEVSPESSSNPPSPASVATPLTPSPL</sequence>
<keyword evidence="3" id="KW-0678">Repressor</keyword>
<dbReference type="PANTHER" id="PTHR11849:SF77">
    <property type="entry name" value="TRANSCRIPTION FACTOR ETV7"/>
    <property type="match status" value="1"/>
</dbReference>
<evidence type="ECO:0000256" key="2">
    <source>
        <dbReference type="ARBA" id="ARBA00005562"/>
    </source>
</evidence>
<dbReference type="Gene3D" id="1.10.150.50">
    <property type="entry name" value="Transcription Factor, Ets-1"/>
    <property type="match status" value="1"/>
</dbReference>
<dbReference type="GO" id="GO:0030154">
    <property type="term" value="P:cell differentiation"/>
    <property type="evidence" value="ECO:0007669"/>
    <property type="project" value="TreeGrafter"/>
</dbReference>
<keyword evidence="4" id="KW-1017">Isopeptide bond</keyword>
<dbReference type="PROSITE" id="PS51433">
    <property type="entry name" value="PNT"/>
    <property type="match status" value="1"/>
</dbReference>
<evidence type="ECO:0000256" key="7">
    <source>
        <dbReference type="ARBA" id="ARBA00022990"/>
    </source>
</evidence>
<comment type="function">
    <text evidence="12">Transcriptional repressor; binds to the DNA sequence 5'-CCGGAAGT-3'. Plays a role in hematopoiesis and malignant transformation.</text>
</comment>
<dbReference type="SUPFAM" id="SSF47769">
    <property type="entry name" value="SAM/Pointed domain"/>
    <property type="match status" value="1"/>
</dbReference>